<dbReference type="AlphaFoldDB" id="T2MIC7"/>
<dbReference type="InterPro" id="IPR029052">
    <property type="entry name" value="Metallo-depent_PP-like"/>
</dbReference>
<dbReference type="InterPro" id="IPR051693">
    <property type="entry name" value="UPF0046_metallophosphoest"/>
</dbReference>
<proteinExistence type="evidence at transcript level"/>
<dbReference type="Pfam" id="PF00149">
    <property type="entry name" value="Metallophos"/>
    <property type="match status" value="1"/>
</dbReference>
<protein>
    <submittedName>
        <fullName evidence="3">Metallophosphoesterase domain-containing protein 1</fullName>
    </submittedName>
</protein>
<accession>T2MIC7</accession>
<comment type="similarity">
    <text evidence="1">Belongs to the UPF0046 family.</text>
</comment>
<feature type="domain" description="Calcineurin-like phosphoesterase" evidence="2">
    <location>
        <begin position="141"/>
        <end position="331"/>
    </location>
</feature>
<dbReference type="Gene3D" id="3.60.21.10">
    <property type="match status" value="1"/>
</dbReference>
<dbReference type="SUPFAM" id="SSF56300">
    <property type="entry name" value="Metallo-dependent phosphatases"/>
    <property type="match status" value="1"/>
</dbReference>
<dbReference type="CDD" id="cd07379">
    <property type="entry name" value="MPP_239FB"/>
    <property type="match status" value="1"/>
</dbReference>
<dbReference type="PANTHER" id="PTHR12905">
    <property type="entry name" value="METALLOPHOSPHOESTERASE"/>
    <property type="match status" value="1"/>
</dbReference>
<evidence type="ECO:0000259" key="2">
    <source>
        <dbReference type="Pfam" id="PF00149"/>
    </source>
</evidence>
<gene>
    <name evidence="3" type="primary">MPPED1</name>
</gene>
<evidence type="ECO:0000313" key="3">
    <source>
        <dbReference type="EMBL" id="CDG72023.1"/>
    </source>
</evidence>
<sequence>MIAKWKIFRRPIKATPKNMENIVKTAICLHNYLRLNDSIHYAPSGFADLETKFGELIPGDWRKIALKEKESNKEVSTVTKYLNRMEKHGNTNSTVKIIVNAMTANPTKLWEKLYVHQKKVQKKLNALDFTAVKPRIKDHTRFVLISDTHNKTKQLDLPEGDVLIHAGDFSNVGKVEEIDHFNEFLNQHKNKYKHIIVISGNHELSFDPITFAKNSTNMYKTNLIGSTEIKKRLKNCTYIEDEALYINGFKIYGSPWQPEFGGWAYNLERGEKCLEKWNMIPDDTDILITHGPPLGYGDCCSSGLRAGCAELLSSIQLRKKPKLHVFGHIHEAYGVWTDGTTTFVNASICDLQYKPSHLPIIVDLKTPIVQHN</sequence>
<reference evidence="3" key="1">
    <citation type="journal article" date="2013" name="Genome Biol. Evol.">
        <title>Punctuated emergences of genetic and phenotypic innovations in eumetazoan, bilaterian, euteleostome, and hominidae ancestors.</title>
        <authorList>
            <person name="Wenger Y."/>
            <person name="Galliot B."/>
        </authorList>
    </citation>
    <scope>NUCLEOTIDE SEQUENCE</scope>
    <source>
        <tissue evidence="3">Whole animals</tissue>
    </source>
</reference>
<name>T2MIC7_HYDVU</name>
<dbReference type="OrthoDB" id="5983732at2759"/>
<evidence type="ECO:0000256" key="1">
    <source>
        <dbReference type="ARBA" id="ARBA00007993"/>
    </source>
</evidence>
<organism evidence="3">
    <name type="scientific">Hydra vulgaris</name>
    <name type="common">Hydra</name>
    <name type="synonym">Hydra attenuata</name>
    <dbReference type="NCBI Taxonomy" id="6087"/>
    <lineage>
        <taxon>Eukaryota</taxon>
        <taxon>Metazoa</taxon>
        <taxon>Cnidaria</taxon>
        <taxon>Hydrozoa</taxon>
        <taxon>Hydroidolina</taxon>
        <taxon>Anthoathecata</taxon>
        <taxon>Aplanulata</taxon>
        <taxon>Hydridae</taxon>
        <taxon>Hydra</taxon>
    </lineage>
</organism>
<feature type="non-terminal residue" evidence="3">
    <location>
        <position position="1"/>
    </location>
</feature>
<dbReference type="InterPro" id="IPR004843">
    <property type="entry name" value="Calcineurin-like_PHP"/>
</dbReference>
<dbReference type="EMBL" id="HAAD01005791">
    <property type="protein sequence ID" value="CDG72023.1"/>
    <property type="molecule type" value="mRNA"/>
</dbReference>
<dbReference type="PANTHER" id="PTHR12905:SF0">
    <property type="entry name" value="CALCINEURIN-LIKE PHOSPHOESTERASE DOMAIN-CONTAINING PROTEIN"/>
    <property type="match status" value="1"/>
</dbReference>
<dbReference type="GO" id="GO:0016787">
    <property type="term" value="F:hydrolase activity"/>
    <property type="evidence" value="ECO:0007669"/>
    <property type="project" value="InterPro"/>
</dbReference>